<organism evidence="3 4">
    <name type="scientific">Paenibacillus polysaccharolyticus</name>
    <dbReference type="NCBI Taxonomy" id="582692"/>
    <lineage>
        <taxon>Bacteria</taxon>
        <taxon>Bacillati</taxon>
        <taxon>Bacillota</taxon>
        <taxon>Bacilli</taxon>
        <taxon>Bacillales</taxon>
        <taxon>Paenibacillaceae</taxon>
        <taxon>Paenibacillus</taxon>
    </lineage>
</organism>
<evidence type="ECO:0000256" key="2">
    <source>
        <dbReference type="SAM" id="MobiDB-lite"/>
    </source>
</evidence>
<evidence type="ECO:0000256" key="1">
    <source>
        <dbReference type="ARBA" id="ARBA00044755"/>
    </source>
</evidence>
<reference evidence="4" key="1">
    <citation type="submission" date="2016-10" db="EMBL/GenBank/DDBJ databases">
        <authorList>
            <person name="Varghese N."/>
            <person name="Submissions S."/>
        </authorList>
    </citation>
    <scope>NUCLEOTIDE SEQUENCE [LARGE SCALE GENOMIC DNA]</scope>
    <source>
        <strain evidence="4">BL9</strain>
    </source>
</reference>
<dbReference type="STRING" id="582692.SAMN05720606_113141"/>
<accession>A0A1G5K7D9</accession>
<gene>
    <name evidence="3" type="ORF">SAMN05720606_113141</name>
</gene>
<protein>
    <submittedName>
        <fullName evidence="3">Protein CcmA, bactofilin family</fullName>
    </submittedName>
</protein>
<evidence type="ECO:0000313" key="3">
    <source>
        <dbReference type="EMBL" id="SCY96437.1"/>
    </source>
</evidence>
<dbReference type="RefSeq" id="WP_090922989.1">
    <property type="nucleotide sequence ID" value="NZ_FMVM01000013.1"/>
</dbReference>
<proteinExistence type="inferred from homology"/>
<name>A0A1G5K7D9_9BACL</name>
<feature type="region of interest" description="Disordered" evidence="2">
    <location>
        <begin position="1"/>
        <end position="22"/>
    </location>
</feature>
<dbReference type="PANTHER" id="PTHR35024">
    <property type="entry name" value="HYPOTHETICAL CYTOSOLIC PROTEIN"/>
    <property type="match status" value="1"/>
</dbReference>
<dbReference type="AlphaFoldDB" id="A0A1G5K7D9"/>
<keyword evidence="4" id="KW-1185">Reference proteome</keyword>
<evidence type="ECO:0000313" key="4">
    <source>
        <dbReference type="Proteomes" id="UP000198538"/>
    </source>
</evidence>
<dbReference type="Proteomes" id="UP000198538">
    <property type="component" value="Unassembled WGS sequence"/>
</dbReference>
<sequence>MEERHLRNDLNVTGSRKTTGGSYHRVNIDGMAKLDGDLDCSSLSVNGTLKIYGSLVSESTTINGMAKVEGELRTQSLDVNGTLGVHGAARAESTMVNGMCTINGPLVSNRVRVDGMTTINGDLSTPEFTVNGKCNVRGRVDSERIDIGGMATIDGDVQGEVINVQGNIKVGGLLNADSVEIRLYTSSSAREVGGERIDIRRKERSGLWKALGLGGAPSFRAQLIEGDEIVLEDTEADTVRGSRVHIGRGCNIRFVEYSGELSVDPEAKVGNSERI</sequence>
<dbReference type="EMBL" id="FMVM01000013">
    <property type="protein sequence ID" value="SCY96437.1"/>
    <property type="molecule type" value="Genomic_DNA"/>
</dbReference>
<dbReference type="PANTHER" id="PTHR35024:SF4">
    <property type="entry name" value="POLYMER-FORMING CYTOSKELETAL PROTEIN"/>
    <property type="match status" value="1"/>
</dbReference>
<comment type="similarity">
    <text evidence="1">Belongs to the bactofilin family.</text>
</comment>
<dbReference type="InterPro" id="IPR007607">
    <property type="entry name" value="BacA/B"/>
</dbReference>
<feature type="compositionally biased region" description="Polar residues" evidence="2">
    <location>
        <begin position="10"/>
        <end position="21"/>
    </location>
</feature>